<comment type="similarity">
    <text evidence="1">Belongs to the 'phage' integrase family.</text>
</comment>
<dbReference type="EMBL" id="NSKD01000010">
    <property type="protein sequence ID" value="PAU77062.1"/>
    <property type="molecule type" value="Genomic_DNA"/>
</dbReference>
<dbReference type="InterPro" id="IPR025166">
    <property type="entry name" value="Integrase_DNA_bind_dom"/>
</dbReference>
<keyword evidence="3" id="KW-0238">DNA-binding</keyword>
<dbReference type="Pfam" id="PF00589">
    <property type="entry name" value="Phage_integrase"/>
    <property type="match status" value="1"/>
</dbReference>
<dbReference type="Pfam" id="PF22022">
    <property type="entry name" value="Phage_int_M"/>
    <property type="match status" value="1"/>
</dbReference>
<feature type="domain" description="Tyr recombinase" evidence="5">
    <location>
        <begin position="211"/>
        <end position="387"/>
    </location>
</feature>
<evidence type="ECO:0000313" key="6">
    <source>
        <dbReference type="EMBL" id="PAU77062.1"/>
    </source>
</evidence>
<organism evidence="6 7">
    <name type="scientific">Halovibrio salipaludis</name>
    <dbReference type="NCBI Taxonomy" id="2032626"/>
    <lineage>
        <taxon>Bacteria</taxon>
        <taxon>Pseudomonadati</taxon>
        <taxon>Pseudomonadota</taxon>
        <taxon>Gammaproteobacteria</taxon>
        <taxon>Oceanospirillales</taxon>
        <taxon>Halomonadaceae</taxon>
        <taxon>Halovibrio</taxon>
    </lineage>
</organism>
<dbReference type="InterPro" id="IPR011010">
    <property type="entry name" value="DNA_brk_join_enz"/>
</dbReference>
<proteinExistence type="inferred from homology"/>
<dbReference type="InterPro" id="IPR010998">
    <property type="entry name" value="Integrase_recombinase_N"/>
</dbReference>
<accession>A0A2A2EXH8</accession>
<gene>
    <name evidence="6" type="ORF">CK501_15200</name>
</gene>
<name>A0A2A2EXH8_9GAMM</name>
<dbReference type="AlphaFoldDB" id="A0A2A2EXH8"/>
<evidence type="ECO:0000256" key="3">
    <source>
        <dbReference type="ARBA" id="ARBA00023125"/>
    </source>
</evidence>
<evidence type="ECO:0000256" key="1">
    <source>
        <dbReference type="ARBA" id="ARBA00008857"/>
    </source>
</evidence>
<dbReference type="Gene3D" id="3.30.160.390">
    <property type="entry name" value="Integrase, DNA-binding domain"/>
    <property type="match status" value="1"/>
</dbReference>
<dbReference type="PROSITE" id="PS51898">
    <property type="entry name" value="TYR_RECOMBINASE"/>
    <property type="match status" value="1"/>
</dbReference>
<dbReference type="Proteomes" id="UP000218896">
    <property type="component" value="Unassembled WGS sequence"/>
</dbReference>
<comment type="caution">
    <text evidence="6">The sequence shown here is derived from an EMBL/GenBank/DDBJ whole genome shotgun (WGS) entry which is preliminary data.</text>
</comment>
<dbReference type="InterPro" id="IPR053876">
    <property type="entry name" value="Phage_int_M"/>
</dbReference>
<keyword evidence="4" id="KW-0233">DNA recombination</keyword>
<dbReference type="InterPro" id="IPR002104">
    <property type="entry name" value="Integrase_catalytic"/>
</dbReference>
<dbReference type="GO" id="GO:0006310">
    <property type="term" value="P:DNA recombination"/>
    <property type="evidence" value="ECO:0007669"/>
    <property type="project" value="UniProtKB-KW"/>
</dbReference>
<evidence type="ECO:0000259" key="5">
    <source>
        <dbReference type="PROSITE" id="PS51898"/>
    </source>
</evidence>
<evidence type="ECO:0000256" key="2">
    <source>
        <dbReference type="ARBA" id="ARBA00022908"/>
    </source>
</evidence>
<dbReference type="InterPro" id="IPR050808">
    <property type="entry name" value="Phage_Integrase"/>
</dbReference>
<dbReference type="InterPro" id="IPR038488">
    <property type="entry name" value="Integrase_DNA-bd_sf"/>
</dbReference>
<dbReference type="RefSeq" id="WP_095618597.1">
    <property type="nucleotide sequence ID" value="NZ_NSKD01000010.1"/>
</dbReference>
<keyword evidence="7" id="KW-1185">Reference proteome</keyword>
<dbReference type="OrthoDB" id="9795573at2"/>
<evidence type="ECO:0000256" key="4">
    <source>
        <dbReference type="ARBA" id="ARBA00023172"/>
    </source>
</evidence>
<sequence length="400" mass="46082">MTTRALNKLNDTAIKKATFERLGGTKKLSDGGGMYLHVQRHGRYWRLKYRFDQKERTLALGVYPDVSLKQARARRDEARQLLAEGIDPQVHRAKLKQEREARNANTFEAVARDWFETIHKPRKEATYTKKNWNRLRNHVFPLLAKRPIAEIQPPEVLEVLRRIERKGYTDNAHRVKGLISNVFRYAVSEGRANSDVTRDLRGVLASAKPEHFAALATPDEVIPLLKAMEGYRGQPTTWAALQLSALLFTRPGELRTMRWSDVDLTRAQWIAPKTKNNTSLMVPLANQAISLLEELLPLTGRFEFVFTGSGRPNRPMSENTVNLALKTLGFEGQMTAHGFRAMARTMLVERLGYPENIVEMQLDHKVPDVHGRAYNRAQWIEERQEMMQRWADYLDELKQT</sequence>
<dbReference type="GO" id="GO:0015074">
    <property type="term" value="P:DNA integration"/>
    <property type="evidence" value="ECO:0007669"/>
    <property type="project" value="UniProtKB-KW"/>
</dbReference>
<evidence type="ECO:0000313" key="7">
    <source>
        <dbReference type="Proteomes" id="UP000218896"/>
    </source>
</evidence>
<reference evidence="6 7" key="1">
    <citation type="submission" date="2017-08" db="EMBL/GenBank/DDBJ databases">
        <title>Halovibrio sewagensis sp. nov., isolated from wastewater of high salinity.</title>
        <authorList>
            <person name="Dong X."/>
            <person name="Zhang G."/>
        </authorList>
    </citation>
    <scope>NUCLEOTIDE SEQUENCE [LARGE SCALE GENOMIC DNA]</scope>
    <source>
        <strain evidence="6 7">YL5-2</strain>
    </source>
</reference>
<dbReference type="InterPro" id="IPR013762">
    <property type="entry name" value="Integrase-like_cat_sf"/>
</dbReference>
<dbReference type="Gene3D" id="1.10.443.10">
    <property type="entry name" value="Intergrase catalytic core"/>
    <property type="match status" value="1"/>
</dbReference>
<dbReference type="GO" id="GO:0003677">
    <property type="term" value="F:DNA binding"/>
    <property type="evidence" value="ECO:0007669"/>
    <property type="project" value="UniProtKB-KW"/>
</dbReference>
<dbReference type="Pfam" id="PF13356">
    <property type="entry name" value="Arm-DNA-bind_3"/>
    <property type="match status" value="1"/>
</dbReference>
<keyword evidence="2" id="KW-0229">DNA integration</keyword>
<dbReference type="PANTHER" id="PTHR30629">
    <property type="entry name" value="PROPHAGE INTEGRASE"/>
    <property type="match status" value="1"/>
</dbReference>
<protein>
    <submittedName>
        <fullName evidence="6">Integrase</fullName>
    </submittedName>
</protein>
<dbReference type="PANTHER" id="PTHR30629:SF2">
    <property type="entry name" value="PROPHAGE INTEGRASE INTS-RELATED"/>
    <property type="match status" value="1"/>
</dbReference>
<dbReference type="CDD" id="cd00801">
    <property type="entry name" value="INT_P4_C"/>
    <property type="match status" value="1"/>
</dbReference>
<dbReference type="Gene3D" id="1.10.150.130">
    <property type="match status" value="1"/>
</dbReference>
<dbReference type="SUPFAM" id="SSF56349">
    <property type="entry name" value="DNA breaking-rejoining enzymes"/>
    <property type="match status" value="1"/>
</dbReference>